<dbReference type="AlphaFoldDB" id="A0A9D1K9U5"/>
<keyword evidence="8 9" id="KW-0472">Membrane</keyword>
<dbReference type="PANTHER" id="PTHR43394">
    <property type="entry name" value="ATP-DEPENDENT PERMEASE MDL1, MITOCHONDRIAL"/>
    <property type="match status" value="1"/>
</dbReference>
<feature type="domain" description="ABC transporter" evidence="10">
    <location>
        <begin position="345"/>
        <end position="580"/>
    </location>
</feature>
<keyword evidence="3" id="KW-1003">Cell membrane</keyword>
<dbReference type="FunFam" id="3.40.50.300:FF:000221">
    <property type="entry name" value="Multidrug ABC transporter ATP-binding protein"/>
    <property type="match status" value="1"/>
</dbReference>
<proteinExistence type="predicted"/>
<dbReference type="SUPFAM" id="SSF52540">
    <property type="entry name" value="P-loop containing nucleoside triphosphate hydrolases"/>
    <property type="match status" value="1"/>
</dbReference>
<dbReference type="InterPro" id="IPR027417">
    <property type="entry name" value="P-loop_NTPase"/>
</dbReference>
<dbReference type="GO" id="GO:0005524">
    <property type="term" value="F:ATP binding"/>
    <property type="evidence" value="ECO:0007669"/>
    <property type="project" value="UniProtKB-KW"/>
</dbReference>
<sequence length="589" mass="66266">MKTKKKSVFNILMSYSGKYKILTYLSLVLSAMSGILSLIPFVYIWFIIRDVIQVSPNFNEATNIAFYGWMAVLFALLSMLVYFGGLMCSHISAFRIAGNMRMKLMEHITKMPIGKIDELGSGKVRKIVMDSTSATETYLAHQLPDMAQALLMPLAMIIILCIFDWRLGLVSLLPCVLGFACMFKMVGPKMKEDMAQYQNAMENINNEAVEYVRGIPVVKTFNQSVYSFKRFKGAIDNYSNFCISYTKKCRGPMIAFEVAVNSVFAFLIALTLILTSSQIWSETFVLNFIFYVIFTPIISTTLLRVMYLSENTMIVEDSLNRVDSLLSIQPLKETNNPIVPLGNDIEFKNVSFKYKDESAYALKNINLKIKQNSITALVGPSGGGKSTIASLIQRFYDVDEGEIAINGVDIRNIETKTLMNKIAYVFQNGKLLKTSILENVRLARPSATKQEVLHALHLAECDDIITKLPQGIETVIGSKGTYLSGGELQRICIARAILKDADIIILDEATAFADPENEYLIQKAFTSLSKNKTVLMIAHRLSSIKNANQIFVIQNGTIIESGKHQELLKNNGVYQKMWNDYQKSIEWRL</sequence>
<dbReference type="InterPro" id="IPR011527">
    <property type="entry name" value="ABC1_TM_dom"/>
</dbReference>
<dbReference type="GO" id="GO:0005886">
    <property type="term" value="C:plasma membrane"/>
    <property type="evidence" value="ECO:0007669"/>
    <property type="project" value="UniProtKB-SubCell"/>
</dbReference>
<dbReference type="Gene3D" id="3.40.50.300">
    <property type="entry name" value="P-loop containing nucleotide triphosphate hydrolases"/>
    <property type="match status" value="1"/>
</dbReference>
<evidence type="ECO:0000256" key="6">
    <source>
        <dbReference type="ARBA" id="ARBA00022840"/>
    </source>
</evidence>
<reference evidence="12" key="2">
    <citation type="journal article" date="2021" name="PeerJ">
        <title>Extensive microbial diversity within the chicken gut microbiome revealed by metagenomics and culture.</title>
        <authorList>
            <person name="Gilroy R."/>
            <person name="Ravi A."/>
            <person name="Getino M."/>
            <person name="Pursley I."/>
            <person name="Horton D.L."/>
            <person name="Alikhan N.F."/>
            <person name="Baker D."/>
            <person name="Gharbi K."/>
            <person name="Hall N."/>
            <person name="Watson M."/>
            <person name="Adriaenssens E.M."/>
            <person name="Foster-Nyarko E."/>
            <person name="Jarju S."/>
            <person name="Secka A."/>
            <person name="Antonio M."/>
            <person name="Oren A."/>
            <person name="Chaudhuri R.R."/>
            <person name="La Ragione R."/>
            <person name="Hildebrand F."/>
            <person name="Pallen M.J."/>
        </authorList>
    </citation>
    <scope>NUCLEOTIDE SEQUENCE</scope>
    <source>
        <strain evidence="12">14508</strain>
    </source>
</reference>
<dbReference type="Pfam" id="PF00664">
    <property type="entry name" value="ABC_membrane"/>
    <property type="match status" value="1"/>
</dbReference>
<evidence type="ECO:0000256" key="3">
    <source>
        <dbReference type="ARBA" id="ARBA00022475"/>
    </source>
</evidence>
<keyword evidence="5" id="KW-0547">Nucleotide-binding</keyword>
<dbReference type="Pfam" id="PF00005">
    <property type="entry name" value="ABC_tran"/>
    <property type="match status" value="1"/>
</dbReference>
<dbReference type="GO" id="GO:0016887">
    <property type="term" value="F:ATP hydrolysis activity"/>
    <property type="evidence" value="ECO:0007669"/>
    <property type="project" value="InterPro"/>
</dbReference>
<comment type="subcellular location">
    <subcellularLocation>
        <location evidence="1">Cell membrane</location>
        <topology evidence="1">Multi-pass membrane protein</topology>
    </subcellularLocation>
</comment>
<evidence type="ECO:0000313" key="13">
    <source>
        <dbReference type="Proteomes" id="UP000886893"/>
    </source>
</evidence>
<organism evidence="12 13">
    <name type="scientific">Candidatus Caccosoma faecigallinarum</name>
    <dbReference type="NCBI Taxonomy" id="2840720"/>
    <lineage>
        <taxon>Bacteria</taxon>
        <taxon>Bacillati</taxon>
        <taxon>Bacillota</taxon>
        <taxon>Bacillota incertae sedis</taxon>
        <taxon>Candidatus Caccosoma</taxon>
    </lineage>
</organism>
<feature type="transmembrane region" description="Helical" evidence="9">
    <location>
        <begin position="169"/>
        <end position="187"/>
    </location>
</feature>
<evidence type="ECO:0000256" key="5">
    <source>
        <dbReference type="ARBA" id="ARBA00022741"/>
    </source>
</evidence>
<dbReference type="InterPro" id="IPR017871">
    <property type="entry name" value="ABC_transporter-like_CS"/>
</dbReference>
<dbReference type="Gene3D" id="1.20.1560.10">
    <property type="entry name" value="ABC transporter type 1, transmembrane domain"/>
    <property type="match status" value="1"/>
</dbReference>
<reference evidence="12" key="1">
    <citation type="submission" date="2020-10" db="EMBL/GenBank/DDBJ databases">
        <authorList>
            <person name="Gilroy R."/>
        </authorList>
    </citation>
    <scope>NUCLEOTIDE SEQUENCE</scope>
    <source>
        <strain evidence="12">14508</strain>
    </source>
</reference>
<evidence type="ECO:0000256" key="1">
    <source>
        <dbReference type="ARBA" id="ARBA00004651"/>
    </source>
</evidence>
<comment type="caution">
    <text evidence="12">The sequence shown here is derived from an EMBL/GenBank/DDBJ whole genome shotgun (WGS) entry which is preliminary data.</text>
</comment>
<keyword evidence="6 12" id="KW-0067">ATP-binding</keyword>
<keyword evidence="4 9" id="KW-0812">Transmembrane</keyword>
<evidence type="ECO:0000256" key="4">
    <source>
        <dbReference type="ARBA" id="ARBA00022692"/>
    </source>
</evidence>
<keyword evidence="2" id="KW-0813">Transport</keyword>
<dbReference type="PROSITE" id="PS00211">
    <property type="entry name" value="ABC_TRANSPORTER_1"/>
    <property type="match status" value="1"/>
</dbReference>
<dbReference type="InterPro" id="IPR036640">
    <property type="entry name" value="ABC1_TM_sf"/>
</dbReference>
<name>A0A9D1K9U5_9FIRM</name>
<feature type="transmembrane region" description="Helical" evidence="9">
    <location>
        <begin position="288"/>
        <end position="307"/>
    </location>
</feature>
<dbReference type="SMART" id="SM00382">
    <property type="entry name" value="AAA"/>
    <property type="match status" value="1"/>
</dbReference>
<evidence type="ECO:0000259" key="11">
    <source>
        <dbReference type="PROSITE" id="PS50929"/>
    </source>
</evidence>
<evidence type="ECO:0000256" key="2">
    <source>
        <dbReference type="ARBA" id="ARBA00022448"/>
    </source>
</evidence>
<accession>A0A9D1K9U5</accession>
<dbReference type="SUPFAM" id="SSF90123">
    <property type="entry name" value="ABC transporter transmembrane region"/>
    <property type="match status" value="1"/>
</dbReference>
<dbReference type="PANTHER" id="PTHR43394:SF1">
    <property type="entry name" value="ATP-BINDING CASSETTE SUB-FAMILY B MEMBER 10, MITOCHONDRIAL"/>
    <property type="match status" value="1"/>
</dbReference>
<feature type="transmembrane region" description="Helical" evidence="9">
    <location>
        <begin position="21"/>
        <end position="46"/>
    </location>
</feature>
<dbReference type="CDD" id="cd07346">
    <property type="entry name" value="ABC_6TM_exporters"/>
    <property type="match status" value="1"/>
</dbReference>
<evidence type="ECO:0000259" key="10">
    <source>
        <dbReference type="PROSITE" id="PS50893"/>
    </source>
</evidence>
<dbReference type="GO" id="GO:0015421">
    <property type="term" value="F:ABC-type oligopeptide transporter activity"/>
    <property type="evidence" value="ECO:0007669"/>
    <property type="project" value="TreeGrafter"/>
</dbReference>
<gene>
    <name evidence="12" type="ORF">IAD04_04460</name>
</gene>
<dbReference type="PROSITE" id="PS50893">
    <property type="entry name" value="ABC_TRANSPORTER_2"/>
    <property type="match status" value="1"/>
</dbReference>
<dbReference type="EMBL" id="DVKI01000137">
    <property type="protein sequence ID" value="HIT17607.1"/>
    <property type="molecule type" value="Genomic_DNA"/>
</dbReference>
<feature type="transmembrane region" description="Helical" evidence="9">
    <location>
        <begin position="254"/>
        <end position="276"/>
    </location>
</feature>
<feature type="transmembrane region" description="Helical" evidence="9">
    <location>
        <begin position="66"/>
        <end position="94"/>
    </location>
</feature>
<keyword evidence="7 9" id="KW-1133">Transmembrane helix</keyword>
<evidence type="ECO:0000256" key="8">
    <source>
        <dbReference type="ARBA" id="ARBA00023136"/>
    </source>
</evidence>
<evidence type="ECO:0000256" key="9">
    <source>
        <dbReference type="SAM" id="Phobius"/>
    </source>
</evidence>
<dbReference type="Proteomes" id="UP000886893">
    <property type="component" value="Unassembled WGS sequence"/>
</dbReference>
<dbReference type="InterPro" id="IPR003439">
    <property type="entry name" value="ABC_transporter-like_ATP-bd"/>
</dbReference>
<evidence type="ECO:0000313" key="12">
    <source>
        <dbReference type="EMBL" id="HIT17607.1"/>
    </source>
</evidence>
<dbReference type="InterPro" id="IPR039421">
    <property type="entry name" value="Type_1_exporter"/>
</dbReference>
<evidence type="ECO:0000256" key="7">
    <source>
        <dbReference type="ARBA" id="ARBA00022989"/>
    </source>
</evidence>
<protein>
    <submittedName>
        <fullName evidence="12">ABC transporter ATP-binding protein</fullName>
    </submittedName>
</protein>
<dbReference type="PROSITE" id="PS50929">
    <property type="entry name" value="ABC_TM1F"/>
    <property type="match status" value="1"/>
</dbReference>
<dbReference type="InterPro" id="IPR003593">
    <property type="entry name" value="AAA+_ATPase"/>
</dbReference>
<feature type="domain" description="ABC transmembrane type-1" evidence="11">
    <location>
        <begin position="25"/>
        <end position="275"/>
    </location>
</feature>